<gene>
    <name evidence="3" type="ORF">CVIRNUC_006071</name>
</gene>
<proteinExistence type="inferred from homology"/>
<dbReference type="Gene3D" id="3.40.50.720">
    <property type="entry name" value="NAD(P)-binding Rossmann-like Domain"/>
    <property type="match status" value="1"/>
</dbReference>
<accession>A0AAV1I7L6</accession>
<dbReference type="Pfam" id="PF00106">
    <property type="entry name" value="adh_short"/>
    <property type="match status" value="1"/>
</dbReference>
<dbReference type="InterPro" id="IPR002347">
    <property type="entry name" value="SDR_fam"/>
</dbReference>
<name>A0AAV1I7L6_9CHLO</name>
<reference evidence="3 4" key="1">
    <citation type="submission" date="2023-10" db="EMBL/GenBank/DDBJ databases">
        <authorList>
            <person name="Maclean D."/>
            <person name="Macfadyen A."/>
        </authorList>
    </citation>
    <scope>NUCLEOTIDE SEQUENCE [LARGE SCALE GENOMIC DNA]</scope>
</reference>
<evidence type="ECO:0000256" key="2">
    <source>
        <dbReference type="RuleBase" id="RU000363"/>
    </source>
</evidence>
<evidence type="ECO:0000256" key="1">
    <source>
        <dbReference type="ARBA" id="ARBA00023002"/>
    </source>
</evidence>
<dbReference type="InterPro" id="IPR036291">
    <property type="entry name" value="NAD(P)-bd_dom_sf"/>
</dbReference>
<dbReference type="PANTHER" id="PTHR43157">
    <property type="entry name" value="PHOSPHATIDYLINOSITOL-GLYCAN BIOSYNTHESIS CLASS F PROTEIN-RELATED"/>
    <property type="match status" value="1"/>
</dbReference>
<dbReference type="EMBL" id="CAUYUE010000007">
    <property type="protein sequence ID" value="CAK0782876.1"/>
    <property type="molecule type" value="Genomic_DNA"/>
</dbReference>
<keyword evidence="1" id="KW-0560">Oxidoreductase</keyword>
<evidence type="ECO:0000313" key="3">
    <source>
        <dbReference type="EMBL" id="CAK0782876.1"/>
    </source>
</evidence>
<dbReference type="AlphaFoldDB" id="A0AAV1I7L6"/>
<organism evidence="3 4">
    <name type="scientific">Coccomyxa viridis</name>
    <dbReference type="NCBI Taxonomy" id="1274662"/>
    <lineage>
        <taxon>Eukaryota</taxon>
        <taxon>Viridiplantae</taxon>
        <taxon>Chlorophyta</taxon>
        <taxon>core chlorophytes</taxon>
        <taxon>Trebouxiophyceae</taxon>
        <taxon>Trebouxiophyceae incertae sedis</taxon>
        <taxon>Coccomyxaceae</taxon>
        <taxon>Coccomyxa</taxon>
    </lineage>
</organism>
<comment type="caution">
    <text evidence="3">The sequence shown here is derived from an EMBL/GenBank/DDBJ whole genome shotgun (WGS) entry which is preliminary data.</text>
</comment>
<comment type="similarity">
    <text evidence="2">Belongs to the short-chain dehydrogenases/reductases (SDR) family.</text>
</comment>
<dbReference type="Proteomes" id="UP001314263">
    <property type="component" value="Unassembled WGS sequence"/>
</dbReference>
<dbReference type="PANTHER" id="PTHR43157:SF31">
    <property type="entry name" value="PHOSPHATIDYLINOSITOL-GLYCAN BIOSYNTHESIS CLASS F PROTEIN"/>
    <property type="match status" value="1"/>
</dbReference>
<dbReference type="PRINTS" id="PR00081">
    <property type="entry name" value="GDHRDH"/>
</dbReference>
<dbReference type="SUPFAM" id="SSF51735">
    <property type="entry name" value="NAD(P)-binding Rossmann-fold domains"/>
    <property type="match status" value="1"/>
</dbReference>
<dbReference type="NCBIfam" id="NF004846">
    <property type="entry name" value="PRK06197.1"/>
    <property type="match status" value="1"/>
</dbReference>
<sequence>MRAPSGSFQQVTYSGLLALRHRRVHSLLRYSSSRARSSSPAATDCSSADSGQRKSALVTGANTGIGFETAKALALKGYATVLACRNLEKGRAARDQIKASVPGAKVEAVFVDLADLSTIRTFANKALDGGAPLDVLVNNAGVMACPELRTKDGFEMQLGTNHLGHFLLTTMLLPLLTDPSRPSRIVNVSSSAHSFGRMNFDDLQSRRSYQPWIAYGQSKLANILFTYELARRLPLDANVTANALHPGVVNTELQRFLLPDPIPWWQLPFLQAASVFLKSPEQGAQTSIYLATSPEVEGTSSKYWSDCKPKTSSKASYDAGTARQLWEISQELTDAPPVTAMGISRAAEQPAQAV</sequence>
<dbReference type="PRINTS" id="PR00080">
    <property type="entry name" value="SDRFAMILY"/>
</dbReference>
<dbReference type="CDD" id="cd05327">
    <property type="entry name" value="retinol-DH_like_SDR_c_like"/>
    <property type="match status" value="1"/>
</dbReference>
<evidence type="ECO:0000313" key="4">
    <source>
        <dbReference type="Proteomes" id="UP001314263"/>
    </source>
</evidence>
<keyword evidence="4" id="KW-1185">Reference proteome</keyword>
<dbReference type="GO" id="GO:0016491">
    <property type="term" value="F:oxidoreductase activity"/>
    <property type="evidence" value="ECO:0007669"/>
    <property type="project" value="UniProtKB-KW"/>
</dbReference>
<protein>
    <submittedName>
        <fullName evidence="3">Uncharacterized protein</fullName>
    </submittedName>
</protein>